<proteinExistence type="inferred from homology"/>
<dbReference type="GO" id="GO:0034204">
    <property type="term" value="P:lipid translocation"/>
    <property type="evidence" value="ECO:0007669"/>
    <property type="project" value="TreeGrafter"/>
</dbReference>
<gene>
    <name evidence="11" type="ORF">SBA5_250117</name>
</gene>
<sequence length="512" mass="55475">MLLASSSVVSGLVGLARGKYIAWVFGAGPQTDAYMAAFRLPDLMNNFLVGGAVSITFITILNRYRERGDEVEGERVLFTVLNVMVLVLTAASFILMFLAAPFVRWTNPGFPASEVALCAHMTRILLPAQIFLFAGSVLGATLLVRKQFMYQAATPILYNVSIIAFGIMLHRRLGVSSLAVGATAGFLIGSLAINAWGAMRARIRFRWEIDLRHPGLRVWLFMTLPLMFGFTLPFLDQYFAGYYASHGAGDITRLANAKQLFSAPMAMLAQAAGVASMPFFAQLWAKEERFQFATGVADSVSRVVALSFLAASLMMALSQSMASVIFGGGRFTPHDVNLTAWFFAFYATSLFAWSAQAIYARAFYAAGITWLPMLASTIILFLAFPLYGLGYKMWGAGGLALASDAGILLQAGTLALLLHHRRMVSLASLDFAEMGRCLLGAGAAGGAAWLTAWLLRLAFPHLNAVTWLHRARLTDAVILLAGALVWAVIAKWVLDKTGSALPRVALRRLGLG</sequence>
<dbReference type="GO" id="GO:0008360">
    <property type="term" value="P:regulation of cell shape"/>
    <property type="evidence" value="ECO:0007669"/>
    <property type="project" value="UniProtKB-KW"/>
</dbReference>
<dbReference type="PRINTS" id="PR01806">
    <property type="entry name" value="VIRFACTRMVIN"/>
</dbReference>
<accession>A0A2N9L9C3</accession>
<dbReference type="OrthoDB" id="9804143at2"/>
<protein>
    <submittedName>
        <fullName evidence="11">Putative membrane protein MviN</fullName>
    </submittedName>
</protein>
<name>A0A2N9L9C3_9BACT</name>
<keyword evidence="4" id="KW-0133">Cell shape</keyword>
<feature type="transmembrane region" description="Helical" evidence="10">
    <location>
        <begin position="437"/>
        <end position="456"/>
    </location>
</feature>
<keyword evidence="6 10" id="KW-1133">Transmembrane helix</keyword>
<feature type="transmembrane region" description="Helical" evidence="10">
    <location>
        <begin position="179"/>
        <end position="197"/>
    </location>
</feature>
<dbReference type="GO" id="GO:0009252">
    <property type="term" value="P:peptidoglycan biosynthetic process"/>
    <property type="evidence" value="ECO:0007669"/>
    <property type="project" value="UniProtKB-KW"/>
</dbReference>
<keyword evidence="3 10" id="KW-0812">Transmembrane</keyword>
<feature type="transmembrane region" description="Helical" evidence="10">
    <location>
        <begin position="156"/>
        <end position="173"/>
    </location>
</feature>
<evidence type="ECO:0000313" key="11">
    <source>
        <dbReference type="EMBL" id="SPE19887.1"/>
    </source>
</evidence>
<dbReference type="PANTHER" id="PTHR47019:SF1">
    <property type="entry name" value="LIPID II FLIPPASE MURJ"/>
    <property type="match status" value="1"/>
</dbReference>
<comment type="function">
    <text evidence="8">Involved in peptidoglycan biosynthesis. Transports lipid-linked peptidoglycan precursors from the inner to the outer leaflet of the cytoplasmic membrane.</text>
</comment>
<evidence type="ECO:0000256" key="10">
    <source>
        <dbReference type="SAM" id="Phobius"/>
    </source>
</evidence>
<evidence type="ECO:0000256" key="1">
    <source>
        <dbReference type="ARBA" id="ARBA00004651"/>
    </source>
</evidence>
<dbReference type="PANTHER" id="PTHR47019">
    <property type="entry name" value="LIPID II FLIPPASE MURJ"/>
    <property type="match status" value="1"/>
</dbReference>
<keyword evidence="2" id="KW-1003">Cell membrane</keyword>
<dbReference type="InterPro" id="IPR051050">
    <property type="entry name" value="Lipid_II_flippase_MurJ/MviN"/>
</dbReference>
<evidence type="ECO:0000256" key="4">
    <source>
        <dbReference type="ARBA" id="ARBA00022960"/>
    </source>
</evidence>
<comment type="subcellular location">
    <subcellularLocation>
        <location evidence="1">Cell membrane</location>
        <topology evidence="1">Multi-pass membrane protein</topology>
    </subcellularLocation>
</comment>
<evidence type="ECO:0000256" key="8">
    <source>
        <dbReference type="ARBA" id="ARBA00060041"/>
    </source>
</evidence>
<dbReference type="EMBL" id="OKRB01000081">
    <property type="protein sequence ID" value="SPE19887.1"/>
    <property type="molecule type" value="Genomic_DNA"/>
</dbReference>
<feature type="transmembrane region" description="Helical" evidence="10">
    <location>
        <begin position="476"/>
        <end position="494"/>
    </location>
</feature>
<organism evidence="11 12">
    <name type="scientific">Candidatus Sulfuritelmatomonas gaucii</name>
    <dbReference type="NCBI Taxonomy" id="2043161"/>
    <lineage>
        <taxon>Bacteria</taxon>
        <taxon>Pseudomonadati</taxon>
        <taxon>Acidobacteriota</taxon>
        <taxon>Terriglobia</taxon>
        <taxon>Terriglobales</taxon>
        <taxon>Acidobacteriaceae</taxon>
        <taxon>Candidatus Sulfuritelmatomonas</taxon>
    </lineage>
</organism>
<dbReference type="Pfam" id="PF03023">
    <property type="entry name" value="MurJ"/>
    <property type="match status" value="1"/>
</dbReference>
<feature type="transmembrane region" description="Helical" evidence="10">
    <location>
        <begin position="260"/>
        <end position="283"/>
    </location>
</feature>
<feature type="transmembrane region" description="Helical" evidence="10">
    <location>
        <begin position="303"/>
        <end position="326"/>
    </location>
</feature>
<dbReference type="GO" id="GO:0005886">
    <property type="term" value="C:plasma membrane"/>
    <property type="evidence" value="ECO:0007669"/>
    <property type="project" value="UniProtKB-SubCell"/>
</dbReference>
<evidence type="ECO:0000256" key="9">
    <source>
        <dbReference type="ARBA" id="ARBA00061532"/>
    </source>
</evidence>
<evidence type="ECO:0000256" key="7">
    <source>
        <dbReference type="ARBA" id="ARBA00023136"/>
    </source>
</evidence>
<keyword evidence="7 10" id="KW-0472">Membrane</keyword>
<keyword evidence="5" id="KW-0573">Peptidoglycan synthesis</keyword>
<dbReference type="Proteomes" id="UP000239735">
    <property type="component" value="Unassembled WGS sequence"/>
</dbReference>
<feature type="transmembrane region" description="Helical" evidence="10">
    <location>
        <begin position="124"/>
        <end position="144"/>
    </location>
</feature>
<feature type="transmembrane region" description="Helical" evidence="10">
    <location>
        <begin position="76"/>
        <end position="104"/>
    </location>
</feature>
<evidence type="ECO:0000256" key="3">
    <source>
        <dbReference type="ARBA" id="ARBA00022692"/>
    </source>
</evidence>
<evidence type="ECO:0000256" key="5">
    <source>
        <dbReference type="ARBA" id="ARBA00022984"/>
    </source>
</evidence>
<feature type="transmembrane region" description="Helical" evidence="10">
    <location>
        <begin position="47"/>
        <end position="64"/>
    </location>
</feature>
<evidence type="ECO:0000256" key="2">
    <source>
        <dbReference type="ARBA" id="ARBA00022475"/>
    </source>
</evidence>
<evidence type="ECO:0000256" key="6">
    <source>
        <dbReference type="ARBA" id="ARBA00022989"/>
    </source>
</evidence>
<comment type="similarity">
    <text evidence="9">Belongs to the MurJ/MviN family.</text>
</comment>
<dbReference type="InterPro" id="IPR004268">
    <property type="entry name" value="MurJ"/>
</dbReference>
<evidence type="ECO:0000313" key="12">
    <source>
        <dbReference type="Proteomes" id="UP000239735"/>
    </source>
</evidence>
<feature type="transmembrane region" description="Helical" evidence="10">
    <location>
        <begin position="218"/>
        <end position="240"/>
    </location>
</feature>
<dbReference type="AlphaFoldDB" id="A0A2N9L9C3"/>
<reference evidence="12" key="1">
    <citation type="submission" date="2018-02" db="EMBL/GenBank/DDBJ databases">
        <authorList>
            <person name="Hausmann B."/>
        </authorList>
    </citation>
    <scope>NUCLEOTIDE SEQUENCE [LARGE SCALE GENOMIC DNA]</scope>
    <source>
        <strain evidence="12">Peat soil MAG SbA5</strain>
    </source>
</reference>
<feature type="transmembrane region" description="Helical" evidence="10">
    <location>
        <begin position="362"/>
        <end position="387"/>
    </location>
</feature>
<feature type="transmembrane region" description="Helical" evidence="10">
    <location>
        <begin position="393"/>
        <end position="417"/>
    </location>
</feature>
<feature type="transmembrane region" description="Helical" evidence="10">
    <location>
        <begin position="338"/>
        <end position="355"/>
    </location>
</feature>
<dbReference type="GO" id="GO:0015648">
    <property type="term" value="F:lipid-linked peptidoglycan transporter activity"/>
    <property type="evidence" value="ECO:0007669"/>
    <property type="project" value="TreeGrafter"/>
</dbReference>